<reference evidence="4" key="1">
    <citation type="submission" date="2020-09" db="EMBL/GenBank/DDBJ databases">
        <authorList>
            <person name="Kikuchi T."/>
        </authorList>
    </citation>
    <scope>NUCLEOTIDE SEQUENCE</scope>
    <source>
        <strain evidence="4">SH1</strain>
    </source>
</reference>
<dbReference type="Pfam" id="PF11938">
    <property type="entry name" value="DUF3456"/>
    <property type="match status" value="1"/>
</dbReference>
<evidence type="ECO:0000256" key="2">
    <source>
        <dbReference type="ARBA" id="ARBA00022729"/>
    </source>
</evidence>
<dbReference type="Proteomes" id="UP000783686">
    <property type="component" value="Unassembled WGS sequence"/>
</dbReference>
<dbReference type="InterPro" id="IPR021852">
    <property type="entry name" value="DUF3456"/>
</dbReference>
<dbReference type="PANTHER" id="PTHR15382">
    <property type="entry name" value="CTG4A-RELATED"/>
    <property type="match status" value="1"/>
</dbReference>
<dbReference type="OrthoDB" id="10257739at2759"/>
<dbReference type="EMBL" id="CAJFCW020000006">
    <property type="protein sequence ID" value="CAG9127008.1"/>
    <property type="molecule type" value="Genomic_DNA"/>
</dbReference>
<comment type="similarity">
    <text evidence="1">Belongs to the canopy family.</text>
</comment>
<proteinExistence type="inferred from homology"/>
<feature type="domain" description="DUF3456" evidence="3">
    <location>
        <begin position="38"/>
        <end position="148"/>
    </location>
</feature>
<comment type="caution">
    <text evidence="4">The sequence shown here is derived from an EMBL/GenBank/DDBJ whole genome shotgun (WGS) entry which is preliminary data.</text>
</comment>
<name>A0A811LJ05_9BILA</name>
<keyword evidence="5" id="KW-1185">Reference proteome</keyword>
<sequence length="164" mass="19182">MKEIKEGDVLLPTRCESCRVAVKEFQEESEKLSKKFASQGVQEGVFLDMIENFCERMMKFNVHRDKYGVDRFQKTQSEFIGKLKQLADQGTKITSDIPMNLWDEPPIEAARLKFDCEHVLEVNEDILEEWFYQGRFKQDVVKMICYDRPNALCANESTESHSEL</sequence>
<protein>
    <recommendedName>
        <fullName evidence="3">DUF3456 domain-containing protein</fullName>
    </recommendedName>
</protein>
<evidence type="ECO:0000313" key="5">
    <source>
        <dbReference type="Proteomes" id="UP000614601"/>
    </source>
</evidence>
<dbReference type="EMBL" id="CAJFDH010000006">
    <property type="protein sequence ID" value="CAD5229575.1"/>
    <property type="molecule type" value="Genomic_DNA"/>
</dbReference>
<evidence type="ECO:0000259" key="3">
    <source>
        <dbReference type="Pfam" id="PF11938"/>
    </source>
</evidence>
<accession>A0A811LJ05</accession>
<evidence type="ECO:0000256" key="1">
    <source>
        <dbReference type="ARBA" id="ARBA00007285"/>
    </source>
</evidence>
<evidence type="ECO:0000313" key="4">
    <source>
        <dbReference type="EMBL" id="CAD5229575.1"/>
    </source>
</evidence>
<keyword evidence="2" id="KW-0732">Signal</keyword>
<dbReference type="PANTHER" id="PTHR15382:SF8">
    <property type="entry name" value="CANOPY B"/>
    <property type="match status" value="1"/>
</dbReference>
<gene>
    <name evidence="4" type="ORF">BOKJ2_LOCUS13634</name>
</gene>
<dbReference type="AlphaFoldDB" id="A0A811LJ05"/>
<dbReference type="Proteomes" id="UP000614601">
    <property type="component" value="Unassembled WGS sequence"/>
</dbReference>
<organism evidence="4 5">
    <name type="scientific">Bursaphelenchus okinawaensis</name>
    <dbReference type="NCBI Taxonomy" id="465554"/>
    <lineage>
        <taxon>Eukaryota</taxon>
        <taxon>Metazoa</taxon>
        <taxon>Ecdysozoa</taxon>
        <taxon>Nematoda</taxon>
        <taxon>Chromadorea</taxon>
        <taxon>Rhabditida</taxon>
        <taxon>Tylenchina</taxon>
        <taxon>Tylenchomorpha</taxon>
        <taxon>Aphelenchoidea</taxon>
        <taxon>Aphelenchoididae</taxon>
        <taxon>Bursaphelenchus</taxon>
    </lineage>
</organism>